<proteinExistence type="predicted"/>
<dbReference type="AlphaFoldDB" id="A0A5D4GSZ2"/>
<keyword evidence="3" id="KW-0460">Magnesium</keyword>
<name>A0A5D4GSZ2_9HYPH</name>
<dbReference type="OrthoDB" id="9788272at2"/>
<dbReference type="SUPFAM" id="SSF53448">
    <property type="entry name" value="Nucleotide-diphospho-sugar transferases"/>
    <property type="match status" value="1"/>
</dbReference>
<evidence type="ECO:0000256" key="3">
    <source>
        <dbReference type="ARBA" id="ARBA00022842"/>
    </source>
</evidence>
<dbReference type="Gene3D" id="3.90.550.10">
    <property type="entry name" value="Spore Coat Polysaccharide Biosynthesis Protein SpsA, Chain A"/>
    <property type="match status" value="1"/>
</dbReference>
<keyword evidence="2" id="KW-0548">Nucleotidyltransferase</keyword>
<evidence type="ECO:0000313" key="6">
    <source>
        <dbReference type="Proteomes" id="UP000323258"/>
    </source>
</evidence>
<reference evidence="5 6" key="1">
    <citation type="submission" date="2019-08" db="EMBL/GenBank/DDBJ databases">
        <authorList>
            <person name="Seo Y.L."/>
        </authorList>
    </citation>
    <scope>NUCLEOTIDE SEQUENCE [LARGE SCALE GENOMIC DNA]</scope>
    <source>
        <strain evidence="5 6">MaA-C15</strain>
    </source>
</reference>
<evidence type="ECO:0000256" key="1">
    <source>
        <dbReference type="ARBA" id="ARBA00022679"/>
    </source>
</evidence>
<dbReference type="Proteomes" id="UP000323258">
    <property type="component" value="Unassembled WGS sequence"/>
</dbReference>
<gene>
    <name evidence="5" type="ORF">FY036_14465</name>
</gene>
<dbReference type="PANTHER" id="PTHR43584">
    <property type="entry name" value="NUCLEOTIDYL TRANSFERASE"/>
    <property type="match status" value="1"/>
</dbReference>
<dbReference type="Pfam" id="PF12804">
    <property type="entry name" value="NTP_transf_3"/>
    <property type="match status" value="1"/>
</dbReference>
<dbReference type="InterPro" id="IPR050065">
    <property type="entry name" value="GlmU-like"/>
</dbReference>
<feature type="domain" description="MobA-like NTP transferase" evidence="4">
    <location>
        <begin position="8"/>
        <end position="135"/>
    </location>
</feature>
<evidence type="ECO:0000313" key="5">
    <source>
        <dbReference type="EMBL" id="TYR31478.1"/>
    </source>
</evidence>
<keyword evidence="1 5" id="KW-0808">Transferase</keyword>
<dbReference type="CDD" id="cd06422">
    <property type="entry name" value="NTP_transferase_like_1"/>
    <property type="match status" value="1"/>
</dbReference>
<dbReference type="GO" id="GO:0016779">
    <property type="term" value="F:nucleotidyltransferase activity"/>
    <property type="evidence" value="ECO:0007669"/>
    <property type="project" value="UniProtKB-KW"/>
</dbReference>
<keyword evidence="6" id="KW-1185">Reference proteome</keyword>
<evidence type="ECO:0000259" key="4">
    <source>
        <dbReference type="Pfam" id="PF12804"/>
    </source>
</evidence>
<dbReference type="InterPro" id="IPR029044">
    <property type="entry name" value="Nucleotide-diphossugar_trans"/>
</dbReference>
<accession>A0A5D4GSZ2</accession>
<protein>
    <submittedName>
        <fullName evidence="5">Nucleotidyltransferase family protein</fullName>
    </submittedName>
</protein>
<sequence length="240" mass="25202">MKDGPRTAMVLAAGLGKRMRPLTDTKPKPLIEIAGKTLLDRGLDALARAGVEQAVVNVHYLGGQIVAHTAGRSSPAVTISDETDQLLDSAGGIVRALPLLGGDPFFVLNADTFWIDGDLANLQRLALAWDGARMDILLMLARLEDATGHSGTTDFLLDGEGRLSRAKGAPHGLIYAGAAIVHPRIFEGASAQPHSLNAYFDRAIAAGRLFGMAMQGHWITVGTPDAVAEAEAAIVRHGGS</sequence>
<dbReference type="RefSeq" id="WP_148915450.1">
    <property type="nucleotide sequence ID" value="NZ_VSZS01000064.1"/>
</dbReference>
<comment type="caution">
    <text evidence="5">The sequence shown here is derived from an EMBL/GenBank/DDBJ whole genome shotgun (WGS) entry which is preliminary data.</text>
</comment>
<organism evidence="5 6">
    <name type="scientific">Neoaquamicrobium microcysteis</name>
    <dbReference type="NCBI Taxonomy" id="2682781"/>
    <lineage>
        <taxon>Bacteria</taxon>
        <taxon>Pseudomonadati</taxon>
        <taxon>Pseudomonadota</taxon>
        <taxon>Alphaproteobacteria</taxon>
        <taxon>Hyphomicrobiales</taxon>
        <taxon>Phyllobacteriaceae</taxon>
        <taxon>Neoaquamicrobium</taxon>
    </lineage>
</organism>
<dbReference type="InterPro" id="IPR025877">
    <property type="entry name" value="MobA-like_NTP_Trfase"/>
</dbReference>
<dbReference type="EMBL" id="VSZS01000064">
    <property type="protein sequence ID" value="TYR31478.1"/>
    <property type="molecule type" value="Genomic_DNA"/>
</dbReference>
<evidence type="ECO:0000256" key="2">
    <source>
        <dbReference type="ARBA" id="ARBA00022695"/>
    </source>
</evidence>
<dbReference type="PANTHER" id="PTHR43584:SF8">
    <property type="entry name" value="N-ACETYLMURAMATE ALPHA-1-PHOSPHATE URIDYLYLTRANSFERASE"/>
    <property type="match status" value="1"/>
</dbReference>
<reference evidence="5 6" key="2">
    <citation type="submission" date="2019-09" db="EMBL/GenBank/DDBJ databases">
        <title>Mesorhizobium sp. MaA-C15 isolated from Microcystis aeruginosa.</title>
        <authorList>
            <person name="Jeong S.E."/>
            <person name="Jin H.M."/>
            <person name="Jeon C.O."/>
        </authorList>
    </citation>
    <scope>NUCLEOTIDE SEQUENCE [LARGE SCALE GENOMIC DNA]</scope>
    <source>
        <strain evidence="5 6">MaA-C15</strain>
    </source>
</reference>